<dbReference type="Proteomes" id="UP000789759">
    <property type="component" value="Unassembled WGS sequence"/>
</dbReference>
<feature type="non-terminal residue" evidence="1">
    <location>
        <position position="61"/>
    </location>
</feature>
<proteinExistence type="predicted"/>
<sequence length="61" mass="7368">MPSDTIVSLSSETIKKFEASLQIIKNRFYKLQWDLDLKEKRLEKILRDSESQEDYIDYLKK</sequence>
<organism evidence="1 2">
    <name type="scientific">Cetraspora pellucida</name>
    <dbReference type="NCBI Taxonomy" id="1433469"/>
    <lineage>
        <taxon>Eukaryota</taxon>
        <taxon>Fungi</taxon>
        <taxon>Fungi incertae sedis</taxon>
        <taxon>Mucoromycota</taxon>
        <taxon>Glomeromycotina</taxon>
        <taxon>Glomeromycetes</taxon>
        <taxon>Diversisporales</taxon>
        <taxon>Gigasporaceae</taxon>
        <taxon>Cetraspora</taxon>
    </lineage>
</organism>
<dbReference type="EMBL" id="CAJVQA010040947">
    <property type="protein sequence ID" value="CAG8813501.1"/>
    <property type="molecule type" value="Genomic_DNA"/>
</dbReference>
<reference evidence="1" key="1">
    <citation type="submission" date="2021-06" db="EMBL/GenBank/DDBJ databases">
        <authorList>
            <person name="Kallberg Y."/>
            <person name="Tangrot J."/>
            <person name="Rosling A."/>
        </authorList>
    </citation>
    <scope>NUCLEOTIDE SEQUENCE</scope>
    <source>
        <strain evidence="1">FL966</strain>
    </source>
</reference>
<evidence type="ECO:0000313" key="1">
    <source>
        <dbReference type="EMBL" id="CAG8813501.1"/>
    </source>
</evidence>
<evidence type="ECO:0000313" key="2">
    <source>
        <dbReference type="Proteomes" id="UP000789759"/>
    </source>
</evidence>
<dbReference type="AlphaFoldDB" id="A0A9N9K8K4"/>
<protein>
    <submittedName>
        <fullName evidence="1">6916_t:CDS:1</fullName>
    </submittedName>
</protein>
<keyword evidence="2" id="KW-1185">Reference proteome</keyword>
<accession>A0A9N9K8K4</accession>
<name>A0A9N9K8K4_9GLOM</name>
<gene>
    <name evidence="1" type="ORF">CPELLU_LOCUS18921</name>
</gene>
<comment type="caution">
    <text evidence="1">The sequence shown here is derived from an EMBL/GenBank/DDBJ whole genome shotgun (WGS) entry which is preliminary data.</text>
</comment>